<evidence type="ECO:0000313" key="2">
    <source>
        <dbReference type="EMBL" id="KEQ61589.1"/>
    </source>
</evidence>
<proteinExistence type="predicted"/>
<feature type="compositionally biased region" description="Polar residues" evidence="1">
    <location>
        <begin position="307"/>
        <end position="320"/>
    </location>
</feature>
<dbReference type="Gene3D" id="6.10.250.2790">
    <property type="match status" value="1"/>
</dbReference>
<keyword evidence="3" id="KW-1185">Reference proteome</keyword>
<organism evidence="2 3">
    <name type="scientific">Aureobasidium melanogenum (strain CBS 110374)</name>
    <name type="common">Aureobasidium pullulans var. melanogenum</name>
    <dbReference type="NCBI Taxonomy" id="1043003"/>
    <lineage>
        <taxon>Eukaryota</taxon>
        <taxon>Fungi</taxon>
        <taxon>Dikarya</taxon>
        <taxon>Ascomycota</taxon>
        <taxon>Pezizomycotina</taxon>
        <taxon>Dothideomycetes</taxon>
        <taxon>Dothideomycetidae</taxon>
        <taxon>Dothideales</taxon>
        <taxon>Saccotheciaceae</taxon>
        <taxon>Aureobasidium</taxon>
    </lineage>
</organism>
<feature type="compositionally biased region" description="Basic and acidic residues" evidence="1">
    <location>
        <begin position="209"/>
        <end position="222"/>
    </location>
</feature>
<evidence type="ECO:0000313" key="3">
    <source>
        <dbReference type="Proteomes" id="UP000030672"/>
    </source>
</evidence>
<evidence type="ECO:0000256" key="1">
    <source>
        <dbReference type="SAM" id="MobiDB-lite"/>
    </source>
</evidence>
<reference evidence="2 3" key="1">
    <citation type="journal article" date="2014" name="BMC Genomics">
        <title>Genome sequencing of four Aureobasidium pullulans varieties: biotechnological potential, stress tolerance, and description of new species.</title>
        <authorList>
            <person name="Gostin Ar C."/>
            <person name="Ohm R.A."/>
            <person name="Kogej T."/>
            <person name="Sonjak S."/>
            <person name="Turk M."/>
            <person name="Zajc J."/>
            <person name="Zalar P."/>
            <person name="Grube M."/>
            <person name="Sun H."/>
            <person name="Han J."/>
            <person name="Sharma A."/>
            <person name="Chiniquy J."/>
            <person name="Ngan C.Y."/>
            <person name="Lipzen A."/>
            <person name="Barry K."/>
            <person name="Grigoriev I.V."/>
            <person name="Gunde-Cimerman N."/>
        </authorList>
    </citation>
    <scope>NUCLEOTIDE SEQUENCE [LARGE SCALE GENOMIC DNA]</scope>
    <source>
        <strain evidence="2 3">CBS 110374</strain>
    </source>
</reference>
<dbReference type="EMBL" id="KL584837">
    <property type="protein sequence ID" value="KEQ61589.1"/>
    <property type="molecule type" value="Genomic_DNA"/>
</dbReference>
<dbReference type="GeneID" id="63921675"/>
<sequence>MAVQSEVAAQSAPKSTHVQDEALQPFLQPQFDPADYLNATLPSLTFSNPTKDRVSLADLSTQTQTLISQLNVQTSRLTNTLNQLTDDILRSGSRLAYQVEMLRGETAGLTDALNTSLRPEIALFAPSILEESTQPEADDVSPDQPVVSTSTQPIEPDYISKLRTLVMVRQRLDSVIKVFGEAMAWPIAPSELVSSSFISVSAPSAGGPEETRNREEKAKEHAQKLRDEITQLLQSAVSAEEGINAAIKRLDELRDLASIWKGTAEEKARARQIDTLEKIIEDEQKALARKADAKKRTASPAAVDYKYNNSSEPKGASNQGSGYGFMNNLRRIKDDIYLD</sequence>
<dbReference type="HOGENOM" id="CLU_024203_0_0_1"/>
<protein>
    <submittedName>
        <fullName evidence="2">Uncharacterized protein</fullName>
    </submittedName>
</protein>
<name>A0A074VQX6_AURM1</name>
<feature type="region of interest" description="Disordered" evidence="1">
    <location>
        <begin position="292"/>
        <end position="324"/>
    </location>
</feature>
<dbReference type="RefSeq" id="XP_040878612.1">
    <property type="nucleotide sequence ID" value="XM_041028302.1"/>
</dbReference>
<dbReference type="AlphaFoldDB" id="A0A074VQX6"/>
<feature type="region of interest" description="Disordered" evidence="1">
    <location>
        <begin position="202"/>
        <end position="222"/>
    </location>
</feature>
<gene>
    <name evidence="2" type="ORF">M437DRAFT_85550</name>
</gene>
<dbReference type="Proteomes" id="UP000030672">
    <property type="component" value="Unassembled WGS sequence"/>
</dbReference>
<accession>A0A074VQX6</accession>
<dbReference type="STRING" id="1043003.A0A074VQX6"/>